<protein>
    <recommendedName>
        <fullName evidence="5">methionine adenosyltransferase</fullName>
        <ecNumber evidence="5">2.5.1.6</ecNumber>
    </recommendedName>
</protein>
<evidence type="ECO:0000259" key="15">
    <source>
        <dbReference type="Pfam" id="PF02773"/>
    </source>
</evidence>
<dbReference type="InterPro" id="IPR022628">
    <property type="entry name" value="S-AdoMet_synt_N"/>
</dbReference>
<comment type="pathway">
    <text evidence="3">Amino-acid biosynthesis; S-adenosyl-L-methionine biosynthesis; S-adenosyl-L-methionine from L-methionine: step 1/1.</text>
</comment>
<evidence type="ECO:0000256" key="10">
    <source>
        <dbReference type="ARBA" id="ARBA00022840"/>
    </source>
</evidence>
<dbReference type="FunFam" id="3.30.300.10:FF:000003">
    <property type="entry name" value="S-adenosylmethionine synthase"/>
    <property type="match status" value="1"/>
</dbReference>
<evidence type="ECO:0000256" key="2">
    <source>
        <dbReference type="ARBA" id="ARBA00001958"/>
    </source>
</evidence>
<dbReference type="CDD" id="cd18079">
    <property type="entry name" value="S-AdoMet_synt"/>
    <property type="match status" value="1"/>
</dbReference>
<keyword evidence="11" id="KW-0460">Magnesium</keyword>
<dbReference type="GO" id="GO:0005524">
    <property type="term" value="F:ATP binding"/>
    <property type="evidence" value="ECO:0007669"/>
    <property type="project" value="UniProtKB-KW"/>
</dbReference>
<dbReference type="PROSITE" id="PS00376">
    <property type="entry name" value="ADOMET_SYNTHASE_1"/>
    <property type="match status" value="1"/>
</dbReference>
<keyword evidence="10" id="KW-0067">ATP-binding</keyword>
<keyword evidence="12" id="KW-0630">Potassium</keyword>
<dbReference type="Pfam" id="PF00438">
    <property type="entry name" value="S-AdoMet_synt_N"/>
    <property type="match status" value="1"/>
</dbReference>
<dbReference type="AlphaFoldDB" id="A0A0W8FY48"/>
<comment type="cofactor">
    <cofactor evidence="2">
        <name>K(+)</name>
        <dbReference type="ChEBI" id="CHEBI:29103"/>
    </cofactor>
</comment>
<dbReference type="EC" id="2.5.1.6" evidence="5"/>
<evidence type="ECO:0000256" key="5">
    <source>
        <dbReference type="ARBA" id="ARBA00012828"/>
    </source>
</evidence>
<dbReference type="GO" id="GO:0006730">
    <property type="term" value="P:one-carbon metabolic process"/>
    <property type="evidence" value="ECO:0007669"/>
    <property type="project" value="UniProtKB-KW"/>
</dbReference>
<keyword evidence="6" id="KW-0554">One-carbon metabolism</keyword>
<keyword evidence="8" id="KW-0479">Metal-binding</keyword>
<evidence type="ECO:0000256" key="8">
    <source>
        <dbReference type="ARBA" id="ARBA00022723"/>
    </source>
</evidence>
<evidence type="ECO:0000256" key="11">
    <source>
        <dbReference type="ARBA" id="ARBA00022842"/>
    </source>
</evidence>
<dbReference type="FunFam" id="3.30.300.10:FF:000004">
    <property type="entry name" value="S-adenosylmethionine synthase"/>
    <property type="match status" value="1"/>
</dbReference>
<comment type="similarity">
    <text evidence="4">Belongs to the AdoMet synthase family.</text>
</comment>
<dbReference type="PROSITE" id="PS00377">
    <property type="entry name" value="ADOMET_SYNTHASE_2"/>
    <property type="match status" value="1"/>
</dbReference>
<evidence type="ECO:0000259" key="13">
    <source>
        <dbReference type="Pfam" id="PF00438"/>
    </source>
</evidence>
<dbReference type="UniPathway" id="UPA00315">
    <property type="reaction ID" value="UER00080"/>
</dbReference>
<proteinExistence type="inferred from homology"/>
<dbReference type="HAMAP" id="MF_00086">
    <property type="entry name" value="S_AdoMet_synth1"/>
    <property type="match status" value="1"/>
</dbReference>
<evidence type="ECO:0000313" key="16">
    <source>
        <dbReference type="EMBL" id="KUG25614.1"/>
    </source>
</evidence>
<dbReference type="Gene3D" id="3.30.300.10">
    <property type="match status" value="3"/>
</dbReference>
<comment type="caution">
    <text evidence="16">The sequence shown here is derived from an EMBL/GenBank/DDBJ whole genome shotgun (WGS) entry which is preliminary data.</text>
</comment>
<evidence type="ECO:0000256" key="7">
    <source>
        <dbReference type="ARBA" id="ARBA00022679"/>
    </source>
</evidence>
<keyword evidence="9" id="KW-0547">Nucleotide-binding</keyword>
<dbReference type="GO" id="GO:0006556">
    <property type="term" value="P:S-adenosylmethionine biosynthetic process"/>
    <property type="evidence" value="ECO:0007669"/>
    <property type="project" value="UniProtKB-UniPathway"/>
</dbReference>
<organism evidence="16">
    <name type="scientific">hydrocarbon metagenome</name>
    <dbReference type="NCBI Taxonomy" id="938273"/>
    <lineage>
        <taxon>unclassified sequences</taxon>
        <taxon>metagenomes</taxon>
        <taxon>ecological metagenomes</taxon>
    </lineage>
</organism>
<dbReference type="PANTHER" id="PTHR11964">
    <property type="entry name" value="S-ADENOSYLMETHIONINE SYNTHETASE"/>
    <property type="match status" value="1"/>
</dbReference>
<feature type="domain" description="S-adenosylmethionine synthetase C-terminal" evidence="15">
    <location>
        <begin position="230"/>
        <end position="369"/>
    </location>
</feature>
<dbReference type="InterPro" id="IPR022636">
    <property type="entry name" value="S-AdoMet_synthetase_sfam"/>
</dbReference>
<gene>
    <name evidence="16" type="ORF">ASZ90_004556</name>
</gene>
<dbReference type="InterPro" id="IPR022631">
    <property type="entry name" value="ADOMET_SYNTHASE_CS"/>
</dbReference>
<evidence type="ECO:0000256" key="9">
    <source>
        <dbReference type="ARBA" id="ARBA00022741"/>
    </source>
</evidence>
<dbReference type="InterPro" id="IPR022630">
    <property type="entry name" value="S-AdoMet_synt_C"/>
</dbReference>
<feature type="domain" description="S-adenosylmethionine synthetase central" evidence="14">
    <location>
        <begin position="109"/>
        <end position="228"/>
    </location>
</feature>
<evidence type="ECO:0000256" key="6">
    <source>
        <dbReference type="ARBA" id="ARBA00022563"/>
    </source>
</evidence>
<dbReference type="SUPFAM" id="SSF55973">
    <property type="entry name" value="S-adenosylmethionine synthetase"/>
    <property type="match status" value="3"/>
</dbReference>
<dbReference type="Pfam" id="PF02773">
    <property type="entry name" value="S-AdoMet_synt_C"/>
    <property type="match status" value="1"/>
</dbReference>
<reference evidence="16" key="1">
    <citation type="journal article" date="2015" name="Proc. Natl. Acad. Sci. U.S.A.">
        <title>Networks of energetic and metabolic interactions define dynamics in microbial communities.</title>
        <authorList>
            <person name="Embree M."/>
            <person name="Liu J.K."/>
            <person name="Al-Bassam M.M."/>
            <person name="Zengler K."/>
        </authorList>
    </citation>
    <scope>NUCLEOTIDE SEQUENCE</scope>
</reference>
<evidence type="ECO:0000256" key="3">
    <source>
        <dbReference type="ARBA" id="ARBA00005224"/>
    </source>
</evidence>
<name>A0A0W8FY48_9ZZZZ</name>
<dbReference type="GO" id="GO:0004478">
    <property type="term" value="F:methionine adenosyltransferase activity"/>
    <property type="evidence" value="ECO:0007669"/>
    <property type="project" value="UniProtKB-EC"/>
</dbReference>
<dbReference type="NCBIfam" id="TIGR01034">
    <property type="entry name" value="metK"/>
    <property type="match status" value="1"/>
</dbReference>
<dbReference type="EMBL" id="LNQE01000640">
    <property type="protein sequence ID" value="KUG25614.1"/>
    <property type="molecule type" value="Genomic_DNA"/>
</dbReference>
<evidence type="ECO:0000256" key="12">
    <source>
        <dbReference type="ARBA" id="ARBA00022958"/>
    </source>
</evidence>
<dbReference type="InterPro" id="IPR002133">
    <property type="entry name" value="S-AdoMet_synthetase"/>
</dbReference>
<dbReference type="GO" id="GO:0046872">
    <property type="term" value="F:metal ion binding"/>
    <property type="evidence" value="ECO:0007669"/>
    <property type="project" value="UniProtKB-KW"/>
</dbReference>
<dbReference type="Pfam" id="PF02772">
    <property type="entry name" value="S-AdoMet_synt_M"/>
    <property type="match status" value="1"/>
</dbReference>
<feature type="domain" description="S-adenosylmethionine synthetase N-terminal" evidence="13">
    <location>
        <begin position="3"/>
        <end position="100"/>
    </location>
</feature>
<evidence type="ECO:0000256" key="1">
    <source>
        <dbReference type="ARBA" id="ARBA00001946"/>
    </source>
</evidence>
<accession>A0A0W8FY48</accession>
<evidence type="ECO:0000259" key="14">
    <source>
        <dbReference type="Pfam" id="PF02772"/>
    </source>
</evidence>
<keyword evidence="7 16" id="KW-0808">Transferase</keyword>
<dbReference type="PIRSF" id="PIRSF000497">
    <property type="entry name" value="MAT"/>
    <property type="match status" value="1"/>
</dbReference>
<evidence type="ECO:0000256" key="4">
    <source>
        <dbReference type="ARBA" id="ARBA00009685"/>
    </source>
</evidence>
<dbReference type="InterPro" id="IPR022629">
    <property type="entry name" value="S-AdoMet_synt_central"/>
</dbReference>
<comment type="cofactor">
    <cofactor evidence="1">
        <name>Mg(2+)</name>
        <dbReference type="ChEBI" id="CHEBI:18420"/>
    </cofactor>
</comment>
<sequence length="383" mass="42537">MSYLFTSESVSEGHPDKVCDAISDGVLDALLKEDPNARVACETFVTTGLVLVGGEVTTKAYVDIQEVVRRTVEQIGYTEAEYKFDSESCSVLNAIHSQSPDIAMGVDKGGAGDQGIMFGYACDQTKEYMPMPIMFAHKLVQRLAYIRKRNPELMPYLRPDSKSQVTIEYDDNHKPVRVDAVVISTQHDANVRQSTIKKDVIEHIVKYVIPKKYLDKKTKYYVNPTGRFEIGGPHGDSGLTGRKIIVDTYGGWAPHGGGAFSGKDPSKVDRSATYAARYVAKNIVAAKLARECLVQLSYAIGVAQPVSIYVDTKGTGKISDKEIAKMIQKEVDLTPKGIINKLKLKNPIYQKTSSYGHFGRNEKTFTWEKLDLVPTFKKYLSKK</sequence>